<protein>
    <submittedName>
        <fullName evidence="1">Uncharacterized protein</fullName>
    </submittedName>
</protein>
<dbReference type="AlphaFoldDB" id="A0A8J2KYU6"/>
<gene>
    <name evidence="1" type="ORF">AFUS01_LOCUS33506</name>
</gene>
<comment type="caution">
    <text evidence="1">The sequence shown here is derived from an EMBL/GenBank/DDBJ whole genome shotgun (WGS) entry which is preliminary data.</text>
</comment>
<evidence type="ECO:0000313" key="2">
    <source>
        <dbReference type="Proteomes" id="UP000708208"/>
    </source>
</evidence>
<dbReference type="EMBL" id="CAJVCH010529018">
    <property type="protein sequence ID" value="CAG7823281.1"/>
    <property type="molecule type" value="Genomic_DNA"/>
</dbReference>
<evidence type="ECO:0000313" key="1">
    <source>
        <dbReference type="EMBL" id="CAG7823281.1"/>
    </source>
</evidence>
<sequence length="272" mass="31095">MAEHKYLKSMSKQLEDFGLDKFITIHLRYFINSIINEEVFGYDLENAAVISLQSCFLNRNPPKDLKDTSRNNKRPNSKTENMEFISKQVAAKGDCFAFLVALKNSNNDQLLNYINEKLGSHFLGTTPSGVSFFGSKIGNIGQSVSLSLELNLPTTDLGKSVASRLENVIQSMETRNVELPLLRFFNSYLLEVYESTGNVEAFVEELERLKVLSKYKAAHIRRSSESDIQRCEKIYETVFVRRDSQKLILAWETTGNFRMIQLTDKWLADYAS</sequence>
<proteinExistence type="predicted"/>
<organism evidence="1 2">
    <name type="scientific">Allacma fusca</name>
    <dbReference type="NCBI Taxonomy" id="39272"/>
    <lineage>
        <taxon>Eukaryota</taxon>
        <taxon>Metazoa</taxon>
        <taxon>Ecdysozoa</taxon>
        <taxon>Arthropoda</taxon>
        <taxon>Hexapoda</taxon>
        <taxon>Collembola</taxon>
        <taxon>Symphypleona</taxon>
        <taxon>Sminthuridae</taxon>
        <taxon>Allacma</taxon>
    </lineage>
</organism>
<name>A0A8J2KYU6_9HEXA</name>
<reference evidence="1" key="1">
    <citation type="submission" date="2021-06" db="EMBL/GenBank/DDBJ databases">
        <authorList>
            <person name="Hodson N. C."/>
            <person name="Mongue J. A."/>
            <person name="Jaron S. K."/>
        </authorList>
    </citation>
    <scope>NUCLEOTIDE SEQUENCE</scope>
</reference>
<accession>A0A8J2KYU6</accession>
<keyword evidence="2" id="KW-1185">Reference proteome</keyword>
<dbReference type="Proteomes" id="UP000708208">
    <property type="component" value="Unassembled WGS sequence"/>
</dbReference>